<sequence>MKKRKNKRKKNKNKANGGYDGTSADDSRISEKDEEVEVNRSNGNEPKDKTHKKKAKIQQHEQMEADEVELNGILSSDIYQS</sequence>
<accession>A0A914Y3L0</accession>
<reference evidence="3" key="1">
    <citation type="submission" date="2022-11" db="UniProtKB">
        <authorList>
            <consortium name="WormBaseParasite"/>
        </authorList>
    </citation>
    <scope>IDENTIFICATION</scope>
</reference>
<evidence type="ECO:0000256" key="1">
    <source>
        <dbReference type="SAM" id="MobiDB-lite"/>
    </source>
</evidence>
<dbReference type="WBParaSite" id="PSU_v2.g12350.t1">
    <property type="protein sequence ID" value="PSU_v2.g12350.t1"/>
    <property type="gene ID" value="PSU_v2.g12350"/>
</dbReference>
<keyword evidence="2" id="KW-1185">Reference proteome</keyword>
<evidence type="ECO:0000313" key="2">
    <source>
        <dbReference type="Proteomes" id="UP000887577"/>
    </source>
</evidence>
<dbReference type="Proteomes" id="UP000887577">
    <property type="component" value="Unplaced"/>
</dbReference>
<feature type="compositionally biased region" description="Basic residues" evidence="1">
    <location>
        <begin position="1"/>
        <end position="13"/>
    </location>
</feature>
<dbReference type="AlphaFoldDB" id="A0A914Y3L0"/>
<protein>
    <submittedName>
        <fullName evidence="3">Uncharacterized protein</fullName>
    </submittedName>
</protein>
<evidence type="ECO:0000313" key="3">
    <source>
        <dbReference type="WBParaSite" id="PSU_v2.g12350.t1"/>
    </source>
</evidence>
<feature type="region of interest" description="Disordered" evidence="1">
    <location>
        <begin position="1"/>
        <end position="81"/>
    </location>
</feature>
<proteinExistence type="predicted"/>
<name>A0A914Y3L0_9BILA</name>
<organism evidence="2 3">
    <name type="scientific">Panagrolaimus superbus</name>
    <dbReference type="NCBI Taxonomy" id="310955"/>
    <lineage>
        <taxon>Eukaryota</taxon>
        <taxon>Metazoa</taxon>
        <taxon>Ecdysozoa</taxon>
        <taxon>Nematoda</taxon>
        <taxon>Chromadorea</taxon>
        <taxon>Rhabditida</taxon>
        <taxon>Tylenchina</taxon>
        <taxon>Panagrolaimomorpha</taxon>
        <taxon>Panagrolaimoidea</taxon>
        <taxon>Panagrolaimidae</taxon>
        <taxon>Panagrolaimus</taxon>
    </lineage>
</organism>